<dbReference type="Proteomes" id="UP001235064">
    <property type="component" value="Unassembled WGS sequence"/>
</dbReference>
<dbReference type="RefSeq" id="WP_286289000.1">
    <property type="nucleotide sequence ID" value="NZ_JASXSZ010000003.1"/>
</dbReference>
<protein>
    <recommendedName>
        <fullName evidence="3">Helix-turn-helix domain-containing protein</fullName>
    </recommendedName>
</protein>
<dbReference type="Gene3D" id="1.10.10.60">
    <property type="entry name" value="Homeodomain-like"/>
    <property type="match status" value="1"/>
</dbReference>
<proteinExistence type="predicted"/>
<reference evidence="1 2" key="1">
    <citation type="submission" date="2023-06" db="EMBL/GenBank/DDBJ databases">
        <title>Microbacterium sp. nov., isolated from a waste landfill.</title>
        <authorList>
            <person name="Wen W."/>
        </authorList>
    </citation>
    <scope>NUCLEOTIDE SEQUENCE [LARGE SCALE GENOMIC DNA]</scope>
    <source>
        <strain evidence="1 2">ASV49</strain>
    </source>
</reference>
<name>A0ABT7N045_9MICO</name>
<dbReference type="EMBL" id="JASXSZ010000003">
    <property type="protein sequence ID" value="MDL9980069.1"/>
    <property type="molecule type" value="Genomic_DNA"/>
</dbReference>
<accession>A0ABT7N045</accession>
<gene>
    <name evidence="1" type="ORF">QSV35_12065</name>
</gene>
<organism evidence="1 2">
    <name type="scientific">Microbacterium candidum</name>
    <dbReference type="NCBI Taxonomy" id="3041922"/>
    <lineage>
        <taxon>Bacteria</taxon>
        <taxon>Bacillati</taxon>
        <taxon>Actinomycetota</taxon>
        <taxon>Actinomycetes</taxon>
        <taxon>Micrococcales</taxon>
        <taxon>Microbacteriaceae</taxon>
        <taxon>Microbacterium</taxon>
    </lineage>
</organism>
<comment type="caution">
    <text evidence="1">The sequence shown here is derived from an EMBL/GenBank/DDBJ whole genome shotgun (WGS) entry which is preliminary data.</text>
</comment>
<evidence type="ECO:0000313" key="1">
    <source>
        <dbReference type="EMBL" id="MDL9980069.1"/>
    </source>
</evidence>
<sequence>MRFTPDELRKLAVPGTRDGGLSTPVPYRPHELAKRLGAEKVDELVRRAQAGESVRSLAREIGVANSALTRMLRDRGVTISKRRVNDHEMAAMAKEYVAGVTMAELEQKFGLSHGAVYRALHRAGIEPRASAPRKSR</sequence>
<evidence type="ECO:0000313" key="2">
    <source>
        <dbReference type="Proteomes" id="UP001235064"/>
    </source>
</evidence>
<keyword evidence="2" id="KW-1185">Reference proteome</keyword>
<evidence type="ECO:0008006" key="3">
    <source>
        <dbReference type="Google" id="ProtNLM"/>
    </source>
</evidence>